<reference evidence="3 4" key="1">
    <citation type="journal article" date="2013" name="ISME J.">
        <title>A metabolic model for members of the genus Tetrasphaera involved in enhanced biological phosphorus removal.</title>
        <authorList>
            <person name="Kristiansen R."/>
            <person name="Nguyen H.T.T."/>
            <person name="Saunders A.M."/>
            <person name="Nielsen J.L."/>
            <person name="Wimmer R."/>
            <person name="Le V.Q."/>
            <person name="McIlroy S.J."/>
            <person name="Petrovski S."/>
            <person name="Seviour R.J."/>
            <person name="Calteau A."/>
            <person name="Nielsen K.L."/>
            <person name="Nielsen P.H."/>
        </authorList>
    </citation>
    <scope>NUCLEOTIDE SEQUENCE [LARGE SCALE GENOMIC DNA]</scope>
    <source>
        <strain evidence="3 4">Ben110</strain>
    </source>
</reference>
<keyword evidence="2" id="KW-1133">Transmembrane helix</keyword>
<evidence type="ECO:0000256" key="1">
    <source>
        <dbReference type="SAM" id="MobiDB-lite"/>
    </source>
</evidence>
<protein>
    <recommendedName>
        <fullName evidence="5">Glycerophosphoryl diester phosphodiesterase membrane domain-containing protein</fullName>
    </recommendedName>
</protein>
<feature type="compositionally biased region" description="Gly residues" evidence="1">
    <location>
        <begin position="309"/>
        <end position="355"/>
    </location>
</feature>
<keyword evidence="2" id="KW-0812">Transmembrane</keyword>
<comment type="caution">
    <text evidence="3">The sequence shown here is derived from an EMBL/GenBank/DDBJ whole genome shotgun (WGS) entry which is preliminary data.</text>
</comment>
<evidence type="ECO:0000256" key="2">
    <source>
        <dbReference type="SAM" id="Phobius"/>
    </source>
</evidence>
<keyword evidence="2" id="KW-0472">Membrane</keyword>
<accession>W6JXB9</accession>
<name>W6JXB9_9MICO</name>
<keyword evidence="4" id="KW-1185">Reference proteome</keyword>
<dbReference type="STRING" id="1193182.BN11_250023"/>
<evidence type="ECO:0000313" key="4">
    <source>
        <dbReference type="Proteomes" id="UP000035763"/>
    </source>
</evidence>
<feature type="compositionally biased region" description="Low complexity" evidence="1">
    <location>
        <begin position="285"/>
        <end position="297"/>
    </location>
</feature>
<evidence type="ECO:0008006" key="5">
    <source>
        <dbReference type="Google" id="ProtNLM"/>
    </source>
</evidence>
<organism evidence="3 4">
    <name type="scientific">Nostocoides australiense Ben110</name>
    <dbReference type="NCBI Taxonomy" id="1193182"/>
    <lineage>
        <taxon>Bacteria</taxon>
        <taxon>Bacillati</taxon>
        <taxon>Actinomycetota</taxon>
        <taxon>Actinomycetes</taxon>
        <taxon>Micrococcales</taxon>
        <taxon>Intrasporangiaceae</taxon>
        <taxon>Nostocoides</taxon>
    </lineage>
</organism>
<feature type="transmembrane region" description="Helical" evidence="2">
    <location>
        <begin position="163"/>
        <end position="184"/>
    </location>
</feature>
<evidence type="ECO:0000313" key="3">
    <source>
        <dbReference type="EMBL" id="CCH73280.1"/>
    </source>
</evidence>
<feature type="region of interest" description="Disordered" evidence="1">
    <location>
        <begin position="254"/>
        <end position="355"/>
    </location>
</feature>
<gene>
    <name evidence="3" type="ORF">BN11_250023</name>
</gene>
<dbReference type="Proteomes" id="UP000035763">
    <property type="component" value="Unassembled WGS sequence"/>
</dbReference>
<feature type="transmembrane region" description="Helical" evidence="2">
    <location>
        <begin position="36"/>
        <end position="61"/>
    </location>
</feature>
<dbReference type="EMBL" id="CAJA01000168">
    <property type="protein sequence ID" value="CCH73280.1"/>
    <property type="molecule type" value="Genomic_DNA"/>
</dbReference>
<sequence>MVLVRISAALVIAAYRVALGERPALRALWNETRGIIWNVLGLYLLIVGAVVVVGVLAILLIGGSVAADEGFGIGVMLLLLFLAYPVMIWLSVKCAFIFQTVAIEKAGPIEAIRRTFVLTKGMWWVTLGRQLMLSLLALPLMFVFSLASAPFSALTRDSGDASSVAGGIVAAIVMGIGAIALYIFQLYSVVYSTLMYIDARRRESLGGQAHAYGSPQQDYVQPAYQPGGYPYGPAASGSAAGAVAGSQWNSPAYPGPAPVPSSPYPQQPYGQYPQSTTDAPAYPESGGSLWSGSPSSSDPTAPMPQIGSDAGGSDSGGGSWGGDSSGGGDSGDGGDSSGGGGSGGGGGDSGGSSSD</sequence>
<feature type="compositionally biased region" description="Pro residues" evidence="1">
    <location>
        <begin position="254"/>
        <end position="266"/>
    </location>
</feature>
<feature type="transmembrane region" description="Helical" evidence="2">
    <location>
        <begin position="131"/>
        <end position="151"/>
    </location>
</feature>
<feature type="transmembrane region" description="Helical" evidence="2">
    <location>
        <begin position="73"/>
        <end position="92"/>
    </location>
</feature>
<proteinExistence type="predicted"/>
<dbReference type="AlphaFoldDB" id="W6JXB9"/>